<protein>
    <recommendedName>
        <fullName evidence="1">Glycoside hydrolase 123 catalytic domain-containing protein</fullName>
    </recommendedName>
</protein>
<sequence>MNNIEFCLVDSLEKVFSTDTPTKLEWKDVTLFQQEQYSFQLAYRCAGEEKQKVSIKISTDDTIKRSLSKVKSVPSDLPAYPDRHDESYLSIAPGLFPDLLEPISEGEIELEVEGWNAIWIDIQPNLVANGEKAVIVQIANEADQILFKETLNIHVIPHSLPEQKLIHTEWFHADCLADYYQVKVFSDEHWRTIENFIETASENGINMILTPVFTPPLDTKVGGERTTVQLVQISLTDNEYDFDYSLLKKWLEICRRSNVKYIEIAHLFTQWGAEFTPKIMVMENGKLTQKFGWNVNADSEEYQVFLQAFLPSLTAFLKENWEQKNIYFHISDEPTENYFETYSKAKEIAEPYLKDFTIIDALSDYSFFEKGIVKKPVVASDHIQPFIDHHVPNLWTYYCCSQNREVSNRFMAMPSYRNRIIATQLFKYDIEGFLHWGYNFYNSQYSIEPIDPYLVTDAKKAFPSGDPFLVYPGKNGEALPSIRLRVFYQALQDLRAFQWLAELKGKQYVMDIIDKNEKITFTEYPKEGTFIFEIRKEINRAIEEAILNRV</sequence>
<dbReference type="Proteomes" id="UP000249134">
    <property type="component" value="Chromosome 1"/>
</dbReference>
<proteinExistence type="predicted"/>
<gene>
    <name evidence="2" type="ORF">NCTC4824_03986</name>
</gene>
<dbReference type="RefSeq" id="WP_066143686.1">
    <property type="nucleotide sequence ID" value="NZ_CBCSGM010000004.1"/>
</dbReference>
<dbReference type="AlphaFoldDB" id="A0A2X4WJF7"/>
<dbReference type="KEGG" id="blen:NCTC4824_03986"/>
<dbReference type="InterPro" id="IPR025150">
    <property type="entry name" value="GH123_cat"/>
</dbReference>
<feature type="domain" description="Glycoside hydrolase 123 catalytic" evidence="1">
    <location>
        <begin position="170"/>
        <end position="500"/>
    </location>
</feature>
<evidence type="ECO:0000259" key="1">
    <source>
        <dbReference type="Pfam" id="PF13320"/>
    </source>
</evidence>
<dbReference type="Pfam" id="PF13320">
    <property type="entry name" value="GH123_cat"/>
    <property type="match status" value="1"/>
</dbReference>
<dbReference type="EMBL" id="LS483476">
    <property type="protein sequence ID" value="SQI63231.1"/>
    <property type="molecule type" value="Genomic_DNA"/>
</dbReference>
<evidence type="ECO:0000313" key="2">
    <source>
        <dbReference type="EMBL" id="SQI63231.1"/>
    </source>
</evidence>
<organism evidence="2 3">
    <name type="scientific">Lederbergia lenta</name>
    <name type="common">Bacillus lentus</name>
    <dbReference type="NCBI Taxonomy" id="1467"/>
    <lineage>
        <taxon>Bacteria</taxon>
        <taxon>Bacillati</taxon>
        <taxon>Bacillota</taxon>
        <taxon>Bacilli</taxon>
        <taxon>Bacillales</taxon>
        <taxon>Bacillaceae</taxon>
        <taxon>Lederbergia</taxon>
    </lineage>
</organism>
<keyword evidence="3" id="KW-1185">Reference proteome</keyword>
<evidence type="ECO:0000313" key="3">
    <source>
        <dbReference type="Proteomes" id="UP000249134"/>
    </source>
</evidence>
<dbReference type="STRING" id="1348624.GCA_001591545_02952"/>
<accession>A0A2X4WJF7</accession>
<reference evidence="2 3" key="1">
    <citation type="submission" date="2018-06" db="EMBL/GenBank/DDBJ databases">
        <authorList>
            <consortium name="Pathogen Informatics"/>
            <person name="Doyle S."/>
        </authorList>
    </citation>
    <scope>NUCLEOTIDE SEQUENCE [LARGE SCALE GENOMIC DNA]</scope>
    <source>
        <strain evidence="2 3">NCTC4824</strain>
    </source>
</reference>
<name>A0A2X4WJF7_LEDLE</name>